<accession>A0ABQ4LMS8</accession>
<dbReference type="Proteomes" id="UP000676601">
    <property type="component" value="Unassembled WGS sequence"/>
</dbReference>
<protein>
    <submittedName>
        <fullName evidence="1">Uncharacterized protein</fullName>
    </submittedName>
</protein>
<evidence type="ECO:0000313" key="2">
    <source>
        <dbReference type="Proteomes" id="UP000676601"/>
    </source>
</evidence>
<organism evidence="1 2">
    <name type="scientific">Paenibacillus cineris</name>
    <dbReference type="NCBI Taxonomy" id="237530"/>
    <lineage>
        <taxon>Bacteria</taxon>
        <taxon>Bacillati</taxon>
        <taxon>Bacillota</taxon>
        <taxon>Bacilli</taxon>
        <taxon>Bacillales</taxon>
        <taxon>Paenibacillaceae</taxon>
        <taxon>Paenibacillus</taxon>
    </lineage>
</organism>
<evidence type="ECO:0000313" key="1">
    <source>
        <dbReference type="EMBL" id="GIO57813.1"/>
    </source>
</evidence>
<sequence>MQILRLDKRINLTENWNEKENENSMDALMEGQIILDLLWESGYHFSYVRAGFGSIPAVFFLTQAACDKKIH</sequence>
<proteinExistence type="predicted"/>
<gene>
    <name evidence="1" type="ORF">J21TS7_61310</name>
</gene>
<dbReference type="EMBL" id="BORU01000005">
    <property type="protein sequence ID" value="GIO57813.1"/>
    <property type="molecule type" value="Genomic_DNA"/>
</dbReference>
<comment type="caution">
    <text evidence="1">The sequence shown here is derived from an EMBL/GenBank/DDBJ whole genome shotgun (WGS) entry which is preliminary data.</text>
</comment>
<name>A0ABQ4LMS8_9BACL</name>
<reference evidence="1 2" key="1">
    <citation type="submission" date="2021-03" db="EMBL/GenBank/DDBJ databases">
        <title>Antimicrobial resistance genes in bacteria isolated from Japanese honey, and their potential for conferring macrolide and lincosamide resistance in the American foulbrood pathogen Paenibacillus larvae.</title>
        <authorList>
            <person name="Okamoto M."/>
            <person name="Kumagai M."/>
            <person name="Kanamori H."/>
            <person name="Takamatsu D."/>
        </authorList>
    </citation>
    <scope>NUCLEOTIDE SEQUENCE [LARGE SCALE GENOMIC DNA]</scope>
    <source>
        <strain evidence="1 2">J21TS7</strain>
    </source>
</reference>
<keyword evidence="2" id="KW-1185">Reference proteome</keyword>